<name>A0ABM6LEL7_9BACI</name>
<sequence length="75" mass="8845">MPQTYACFINGKFYGAGDLEYMNELFRDYVITHGLYGKDDCTFRITTKEKARDIVTQSINEQYRRVFESLAKEDE</sequence>
<dbReference type="RefSeq" id="WP_088272739.1">
    <property type="nucleotide sequence ID" value="NZ_CP021920.1"/>
</dbReference>
<dbReference type="Proteomes" id="UP000196877">
    <property type="component" value="Chromosome"/>
</dbReference>
<reference evidence="1 2" key="1">
    <citation type="submission" date="2017-06" db="EMBL/GenBank/DDBJ databases">
        <title>Genome sequence of Bacillus sonorensis strain SRCM101395.</title>
        <authorList>
            <person name="Cho S.H."/>
        </authorList>
    </citation>
    <scope>NUCLEOTIDE SEQUENCE [LARGE SCALE GENOMIC DNA]</scope>
    <source>
        <strain evidence="1 2">SRCM101395</strain>
    </source>
</reference>
<organism evidence="1 2">
    <name type="scientific">Bacillus sonorensis</name>
    <dbReference type="NCBI Taxonomy" id="119858"/>
    <lineage>
        <taxon>Bacteria</taxon>
        <taxon>Bacillati</taxon>
        <taxon>Bacillota</taxon>
        <taxon>Bacilli</taxon>
        <taxon>Bacillales</taxon>
        <taxon>Bacillaceae</taxon>
        <taxon>Bacillus</taxon>
    </lineage>
</organism>
<evidence type="ECO:0000313" key="2">
    <source>
        <dbReference type="Proteomes" id="UP000196877"/>
    </source>
</evidence>
<evidence type="ECO:0000313" key="1">
    <source>
        <dbReference type="EMBL" id="ASB87698.1"/>
    </source>
</evidence>
<proteinExistence type="predicted"/>
<keyword evidence="2" id="KW-1185">Reference proteome</keyword>
<dbReference type="EMBL" id="CP021920">
    <property type="protein sequence ID" value="ASB87698.1"/>
    <property type="molecule type" value="Genomic_DNA"/>
</dbReference>
<protein>
    <submittedName>
        <fullName evidence="1">Uncharacterized protein</fullName>
    </submittedName>
</protein>
<gene>
    <name evidence="1" type="ORF">S101395_01162</name>
</gene>
<accession>A0ABM6LEL7</accession>